<dbReference type="InterPro" id="IPR001609">
    <property type="entry name" value="Myosin_head_motor_dom-like"/>
</dbReference>
<evidence type="ECO:0000256" key="10">
    <source>
        <dbReference type="ARBA" id="ARBA00023175"/>
    </source>
</evidence>
<dbReference type="PRINTS" id="PR00193">
    <property type="entry name" value="MYOSINHEAVY"/>
</dbReference>
<dbReference type="FunFam" id="1.20.5.4820:FF:000001">
    <property type="entry name" value="Myosin heavy chain"/>
    <property type="match status" value="1"/>
</dbReference>
<keyword evidence="3" id="KW-0787">Thick filament</keyword>
<name>A0A670IZ01_PODMU</name>
<feature type="region of interest" description="Disordered" evidence="15">
    <location>
        <begin position="997"/>
        <end position="1035"/>
    </location>
</feature>
<dbReference type="GO" id="GO:0032982">
    <property type="term" value="C:myosin filament"/>
    <property type="evidence" value="ECO:0007669"/>
    <property type="project" value="UniProtKB-KW"/>
</dbReference>
<keyword evidence="4" id="KW-0488">Methylation</keyword>
<dbReference type="GO" id="GO:0016460">
    <property type="term" value="C:myosin II complex"/>
    <property type="evidence" value="ECO:0007669"/>
    <property type="project" value="TreeGrafter"/>
</dbReference>
<dbReference type="Pfam" id="PF01576">
    <property type="entry name" value="Myosin_tail_1"/>
    <property type="match status" value="1"/>
</dbReference>
<dbReference type="SMART" id="SM00242">
    <property type="entry name" value="MYSc"/>
    <property type="match status" value="1"/>
</dbReference>
<keyword evidence="6 13" id="KW-0547">Nucleotide-binding</keyword>
<feature type="domain" description="Myosin N-terminal SH3-like" evidence="17">
    <location>
        <begin position="33"/>
        <end position="83"/>
    </location>
</feature>
<dbReference type="Gene3D" id="6.10.250.2420">
    <property type="match status" value="1"/>
</dbReference>
<dbReference type="PANTHER" id="PTHR45615:SF64">
    <property type="entry name" value="MYOSIN-13"/>
    <property type="match status" value="1"/>
</dbReference>
<dbReference type="PROSITE" id="PS51456">
    <property type="entry name" value="MYOSIN_MOTOR"/>
    <property type="match status" value="1"/>
</dbReference>
<sequence>MVHNSEMAVFGEAAPFLRKPEKERIEAQNRPFDAKAACFVTDDKEMYIKGTILSREPGKITVKIEQDDRTVTVKEDQVFAMNPPKFDKIEDMVMMTHLHEPAVLYNLKERYASWMIYTYSGLFCVTVNPYKWLPVYNPEVVSGYRGKKRQEAPPHIFSISDNAYQFMLTDRENQSVLITGESGAGKTVNTKRVIQYFATIAVAGDKKKEPQPGKMKGTLEDQIIQANPLLEAFGNAKTVRNDNSSRFGKFIRIHFGTTGKLASADIETYLLEKSRVTFQLSAERSYHIFYQIMSNKKPELIDLMLISTNPYDFPFVSQGELTVASIDDAEELLATDSAIDILGFTAEERVGIYKLTGAVMHYGNLKFKQKQREEQAEPDGTEVADKAGYLMGLNSADLLKGLCYPRVKVGNEYVTKGQNVQQVYNSVGALAKSVYEKMFLWMVTRINQQLDTKQQRQHFIGVLDIAGFEIFDYNSLEQLCINFTNEKLQQFFNHHMFVLEQEEYKKEGIDWEFIDFGMDLAACIELIEKPMGIFSILEEECMFPKATDTSFKNKLYDQHLGKSNNFQKPKPVKGKAEAHFSLVHYAGTVDYNISGWLDKNKDPLNETIVGLYQKSSLKLLSFLYSNYAGTDAGNKKGAKKKGGSFQTVSAVFRENLNKLMTNLRSTHPHFVRCLIPNETKTPGEMDHHLVMHQLRCNGVLEGIRICRKGFPSRIIYADFKQRYKILNASAIPEGQFIDSKKASEKLLSSIDVDHNQYRFGHTKVFFKAGLLGLLEEMRDEKLVALITHTQAMCRGYLMRLEFQKMNARRESIYVIQYNVRSFMNVKHWPWMKLYFKIKPLLKSAESEKEMANMKEEFEKTKEDLAKSEAKRKELEEKMVTLVQEKNDLQLQVQSESESLADAEERCDGLIKSKIQLEAKIKELTERLEDEEEMNAELTAKKRKLEDECSELKKDIDDLELTLAKVEKEKHATENKVKNLTEEMAALDENISKLTKEKKSLQEAHQQTLDDLQAEEDKVNTLSKTKSKLEQQVDDLEGSLEQEKKLRMDLERAKRKLEGDLKMSQESIMDLENDKQQMDEKLKKKEFEISQVQGKIEDEQAQSSQLQKKIKELQARMEELEEEIEAERASRAKAEKQRADLSRELEEISERLEEAGGATAAQIEMNKKREAEFQKMRRDLEEATLHHEATMAALRKKHADSAAELGEQIDNLQRVKQKLEKEKSELKMEIDDLASNMESVSKAKSNLEKMCRALEDQFSEIKTKDEEHVRLINDLNTQKARLHTENGEFSRQLEEKESFISQLIRGKQAFTQQTEELKRQLEEENKAKNALAHALQSARHDCDLLREQFEEEQETKSELQRALSKANTEVAQWRTKYETDAIQRTEELEEAKKKLAQRLQESEEQIEAVNSKCASLEKTKQRLQGEVDDLMIDVERSNAACAALDKRQRNFDKVLAEWKQKYQECQAELEASQKESRSMSTEIFKMKNAYEEVLDQLEAVRRENKNLQQEISDLTEQIAEAGKSNHELEKAKKQIEQEKSDLQAALEEAEGSLEHEEGKILRVQLELNQVKSEIDRKVAEKDEEIEQLKRNHQRMGESMQSTLDAEVRSRNDALRLKKKMEGDLNEMEIQLSHANRQSAETQKHLRNIQGQLKDSQLHLDDAMRGNDDLKEQLAMVERRNNLMTTELEEMRAALEQTERARKVSEQELADASERVQLLHSQNTTLLSTKKKLETDLAQFQGEIDDAIQEARNAEEKAKKAITDAAMMAEELKKEQDTSAHLERMKKNLEQTVKDLQHRLDEAEQLALRGGKKQLQKLEARVHELENELDAEQKRGVEAIKGVRKYERRVKEITYQAEEDKKNVFRLQDLVDKLQLKVKAYKRQAEEAEEQANTNFARFRKAQHELEEAEERADIAESQVNKLRAKSRDIGGKVSVLVGWDDVLA</sequence>
<dbReference type="InterPro" id="IPR002928">
    <property type="entry name" value="Myosin_tail"/>
</dbReference>
<keyword evidence="12 13" id="KW-0009">Actin-binding</keyword>
<dbReference type="Pfam" id="PF00063">
    <property type="entry name" value="Myosin_head"/>
    <property type="match status" value="1"/>
</dbReference>
<feature type="region of interest" description="Actin-binding" evidence="13">
    <location>
        <begin position="656"/>
        <end position="678"/>
    </location>
</feature>
<keyword evidence="7 13" id="KW-0067">ATP-binding</keyword>
<dbReference type="PROSITE" id="PS51844">
    <property type="entry name" value="SH3_LIKE"/>
    <property type="match status" value="1"/>
</dbReference>
<dbReference type="SUPFAM" id="SSF52540">
    <property type="entry name" value="P-loop containing nucleoside triphosphate hydrolases"/>
    <property type="match status" value="1"/>
</dbReference>
<dbReference type="InterPro" id="IPR008989">
    <property type="entry name" value="Myosin_S1_N"/>
</dbReference>
<dbReference type="PANTHER" id="PTHR45615">
    <property type="entry name" value="MYOSIN HEAVY CHAIN, NON-MUSCLE"/>
    <property type="match status" value="1"/>
</dbReference>
<evidence type="ECO:0000256" key="7">
    <source>
        <dbReference type="ARBA" id="ARBA00022840"/>
    </source>
</evidence>
<proteinExistence type="inferred from homology"/>
<dbReference type="FunFam" id="1.20.5.340:FF:000002">
    <property type="entry name" value="Myosin heavy chain"/>
    <property type="match status" value="1"/>
</dbReference>
<reference evidence="18" key="3">
    <citation type="submission" date="2025-09" db="UniProtKB">
        <authorList>
            <consortium name="Ensembl"/>
        </authorList>
    </citation>
    <scope>IDENTIFICATION</scope>
</reference>
<dbReference type="FunFam" id="1.20.5.340:FF:000004">
    <property type="entry name" value="Myosin heavy chain"/>
    <property type="match status" value="1"/>
</dbReference>
<dbReference type="FunFam" id="1.20.5.340:FF:000003">
    <property type="entry name" value="Myosin heavy chain"/>
    <property type="match status" value="1"/>
</dbReference>
<organism evidence="18 19">
    <name type="scientific">Podarcis muralis</name>
    <name type="common">Wall lizard</name>
    <name type="synonym">Lacerta muralis</name>
    <dbReference type="NCBI Taxonomy" id="64176"/>
    <lineage>
        <taxon>Eukaryota</taxon>
        <taxon>Metazoa</taxon>
        <taxon>Chordata</taxon>
        <taxon>Craniata</taxon>
        <taxon>Vertebrata</taxon>
        <taxon>Euteleostomi</taxon>
        <taxon>Lepidosauria</taxon>
        <taxon>Squamata</taxon>
        <taxon>Bifurcata</taxon>
        <taxon>Unidentata</taxon>
        <taxon>Episquamata</taxon>
        <taxon>Laterata</taxon>
        <taxon>Lacertibaenia</taxon>
        <taxon>Lacertidae</taxon>
        <taxon>Podarcis</taxon>
    </lineage>
</organism>
<dbReference type="Pfam" id="PF02736">
    <property type="entry name" value="Myosin_N"/>
    <property type="match status" value="1"/>
</dbReference>
<evidence type="ECO:0000256" key="11">
    <source>
        <dbReference type="ARBA" id="ARBA00023179"/>
    </source>
</evidence>
<evidence type="ECO:0000256" key="13">
    <source>
        <dbReference type="PROSITE-ProRule" id="PRU00782"/>
    </source>
</evidence>
<feature type="domain" description="Myosin motor" evidence="16">
    <location>
        <begin position="87"/>
        <end position="779"/>
    </location>
</feature>
<gene>
    <name evidence="18" type="primary">LOC114590697</name>
</gene>
<dbReference type="FunFam" id="1.20.58.530:FF:000001">
    <property type="entry name" value="Myosin heavy chain"/>
    <property type="match status" value="1"/>
</dbReference>
<dbReference type="Gene3D" id="1.20.5.4820">
    <property type="match status" value="1"/>
</dbReference>
<evidence type="ECO:0000256" key="2">
    <source>
        <dbReference type="ARBA" id="ARBA00008314"/>
    </source>
</evidence>
<dbReference type="InterPro" id="IPR027417">
    <property type="entry name" value="P-loop_NTPase"/>
</dbReference>
<dbReference type="FunFam" id="1.20.5.370:FF:000003">
    <property type="entry name" value="Myosin heavy chain"/>
    <property type="match status" value="1"/>
</dbReference>
<dbReference type="FunFam" id="1.20.5.340:FF:000006">
    <property type="entry name" value="Myosin heavy chain"/>
    <property type="match status" value="1"/>
</dbReference>
<dbReference type="Gene3D" id="3.40.850.10">
    <property type="entry name" value="Kinesin motor domain"/>
    <property type="match status" value="1"/>
</dbReference>
<keyword evidence="8 14" id="KW-0175">Coiled coil</keyword>
<dbReference type="FunFam" id="1.20.5.370:FF:000002">
    <property type="entry name" value="Myosin heavy chain"/>
    <property type="match status" value="1"/>
</dbReference>
<dbReference type="Ensembl" id="ENSPMRT00000018530.1">
    <property type="protein sequence ID" value="ENSPMRP00000017403.1"/>
    <property type="gene ID" value="ENSPMRG00000009077.1"/>
</dbReference>
<dbReference type="GO" id="GO:0000146">
    <property type="term" value="F:microfilament motor activity"/>
    <property type="evidence" value="ECO:0007669"/>
    <property type="project" value="TreeGrafter"/>
</dbReference>
<dbReference type="PROSITE" id="PS50096">
    <property type="entry name" value="IQ"/>
    <property type="match status" value="1"/>
</dbReference>
<feature type="binding site" evidence="13">
    <location>
        <begin position="180"/>
        <end position="187"/>
    </location>
    <ligand>
        <name>ATP</name>
        <dbReference type="ChEBI" id="CHEBI:30616"/>
    </ligand>
</feature>
<dbReference type="InterPro" id="IPR036961">
    <property type="entry name" value="Kinesin_motor_dom_sf"/>
</dbReference>
<dbReference type="GO" id="GO:0005524">
    <property type="term" value="F:ATP binding"/>
    <property type="evidence" value="ECO:0007669"/>
    <property type="project" value="UniProtKB-UniRule"/>
</dbReference>
<evidence type="ECO:0000256" key="14">
    <source>
        <dbReference type="SAM" id="Coils"/>
    </source>
</evidence>
<evidence type="ECO:0000256" key="4">
    <source>
        <dbReference type="ARBA" id="ARBA00022481"/>
    </source>
</evidence>
<dbReference type="Gene3D" id="2.30.30.360">
    <property type="entry name" value="Myosin S1 fragment, N-terminal"/>
    <property type="match status" value="1"/>
</dbReference>
<dbReference type="GO" id="GO:0030016">
    <property type="term" value="C:myofibril"/>
    <property type="evidence" value="ECO:0007669"/>
    <property type="project" value="UniProtKB-SubCell"/>
</dbReference>
<keyword evidence="10 13" id="KW-0505">Motor protein</keyword>
<evidence type="ECO:0000256" key="9">
    <source>
        <dbReference type="ARBA" id="ARBA00023123"/>
    </source>
</evidence>
<feature type="coiled-coil region" evidence="14">
    <location>
        <begin position="1306"/>
        <end position="1924"/>
    </location>
</feature>
<evidence type="ECO:0000256" key="6">
    <source>
        <dbReference type="ARBA" id="ARBA00022741"/>
    </source>
</evidence>
<dbReference type="FunFam" id="1.20.5.370:FF:000001">
    <property type="entry name" value="Myosin heavy chain"/>
    <property type="match status" value="1"/>
</dbReference>
<dbReference type="FunFam" id="1.10.10.820:FF:000001">
    <property type="entry name" value="Myosin heavy chain"/>
    <property type="match status" value="1"/>
</dbReference>
<dbReference type="FunFam" id="1.20.5.370:FF:000007">
    <property type="entry name" value="Myosin heavy chain"/>
    <property type="match status" value="1"/>
</dbReference>
<evidence type="ECO:0000259" key="17">
    <source>
        <dbReference type="PROSITE" id="PS51844"/>
    </source>
</evidence>
<protein>
    <submittedName>
        <fullName evidence="18">Myosin-4-like</fullName>
    </submittedName>
</protein>
<feature type="coiled-coil region" evidence="14">
    <location>
        <begin position="1201"/>
        <end position="1263"/>
    </location>
</feature>
<keyword evidence="5" id="KW-0963">Cytoplasm</keyword>
<dbReference type="GO" id="GO:0006936">
    <property type="term" value="P:muscle contraction"/>
    <property type="evidence" value="ECO:0007669"/>
    <property type="project" value="TreeGrafter"/>
</dbReference>
<evidence type="ECO:0000256" key="3">
    <source>
        <dbReference type="ARBA" id="ARBA00022433"/>
    </source>
</evidence>
<dbReference type="Gene3D" id="1.20.5.370">
    <property type="match status" value="4"/>
</dbReference>
<reference evidence="18" key="2">
    <citation type="submission" date="2025-08" db="UniProtKB">
        <authorList>
            <consortium name="Ensembl"/>
        </authorList>
    </citation>
    <scope>IDENTIFICATION</scope>
</reference>
<dbReference type="FunFam" id="2.30.30.360:FF:000001">
    <property type="entry name" value="Myosin heavy chain"/>
    <property type="match status" value="1"/>
</dbReference>
<evidence type="ECO:0000256" key="1">
    <source>
        <dbReference type="ARBA" id="ARBA00004657"/>
    </source>
</evidence>
<dbReference type="Gene3D" id="1.20.58.530">
    <property type="match status" value="1"/>
</dbReference>
<dbReference type="SUPFAM" id="SSF57997">
    <property type="entry name" value="Tropomyosin"/>
    <property type="match status" value="1"/>
</dbReference>
<dbReference type="FunFam" id="1.20.5.370:FF:000008">
    <property type="entry name" value="Myosin heavy chain"/>
    <property type="match status" value="1"/>
</dbReference>
<evidence type="ECO:0000256" key="5">
    <source>
        <dbReference type="ARBA" id="ARBA00022490"/>
    </source>
</evidence>
<dbReference type="Proteomes" id="UP000472272">
    <property type="component" value="Chromosome 2"/>
</dbReference>
<dbReference type="Gene3D" id="1.20.120.720">
    <property type="entry name" value="Myosin VI head, motor domain, U50 subdomain"/>
    <property type="match status" value="1"/>
</dbReference>
<dbReference type="InterPro" id="IPR004009">
    <property type="entry name" value="SH3_Myosin"/>
</dbReference>
<reference evidence="18 19" key="1">
    <citation type="journal article" date="2019" name="Proc. Natl. Acad. Sci. U.S.A.">
        <title>Regulatory changes in pterin and carotenoid genes underlie balanced color polymorphisms in the wall lizard.</title>
        <authorList>
            <person name="Andrade P."/>
            <person name="Pinho C."/>
            <person name="Perez I de Lanuza G."/>
            <person name="Afonso S."/>
            <person name="Brejcha J."/>
            <person name="Rubin C.J."/>
            <person name="Wallerman O."/>
            <person name="Pereira P."/>
            <person name="Sabatino S.J."/>
            <person name="Bellati A."/>
            <person name="Pellitteri-Rosa D."/>
            <person name="Bosakova Z."/>
            <person name="Bunikis I."/>
            <person name="Carretero M.A."/>
            <person name="Feiner N."/>
            <person name="Marsik P."/>
            <person name="Pauperio F."/>
            <person name="Salvi D."/>
            <person name="Soler L."/>
            <person name="While G.M."/>
            <person name="Uller T."/>
            <person name="Font E."/>
            <person name="Andersson L."/>
            <person name="Carneiro M."/>
        </authorList>
    </citation>
    <scope>NUCLEOTIDE SEQUENCE</scope>
</reference>
<accession>A0A670IZ01</accession>
<dbReference type="InterPro" id="IPR014751">
    <property type="entry name" value="XRCC4-like_C"/>
</dbReference>
<comment type="similarity">
    <text evidence="2 13">Belongs to the TRAFAC class myosin-kinesin ATPase superfamily. Myosin family.</text>
</comment>
<dbReference type="GeneTree" id="ENSGT00940000161336"/>
<comment type="subcellular location">
    <subcellularLocation>
        <location evidence="1">Cytoplasm</location>
        <location evidence="1">Myofibril</location>
    </subcellularLocation>
</comment>
<dbReference type="FunFam" id="1.20.120.720:FF:000001">
    <property type="entry name" value="Myosin heavy chain, muscle"/>
    <property type="match status" value="1"/>
</dbReference>
<keyword evidence="9 13" id="KW-0518">Myosin</keyword>
<dbReference type="SUPFAM" id="SSF90257">
    <property type="entry name" value="Myosin rod fragments"/>
    <property type="match status" value="5"/>
</dbReference>
<evidence type="ECO:0000259" key="16">
    <source>
        <dbReference type="PROSITE" id="PS51456"/>
    </source>
</evidence>
<keyword evidence="11" id="KW-0514">Muscle protein</keyword>
<dbReference type="FunFam" id="1.20.5.340:FF:000013">
    <property type="entry name" value="Myosin heavy chain"/>
    <property type="match status" value="1"/>
</dbReference>
<evidence type="ECO:0000313" key="18">
    <source>
        <dbReference type="Ensembl" id="ENSPMRP00000017403.1"/>
    </source>
</evidence>
<evidence type="ECO:0000256" key="12">
    <source>
        <dbReference type="ARBA" id="ARBA00023203"/>
    </source>
</evidence>
<dbReference type="Gene3D" id="1.10.10.820">
    <property type="match status" value="1"/>
</dbReference>
<keyword evidence="19" id="KW-1185">Reference proteome</keyword>
<evidence type="ECO:0000256" key="8">
    <source>
        <dbReference type="ARBA" id="ARBA00023054"/>
    </source>
</evidence>
<evidence type="ECO:0000256" key="15">
    <source>
        <dbReference type="SAM" id="MobiDB-lite"/>
    </source>
</evidence>
<evidence type="ECO:0000313" key="19">
    <source>
        <dbReference type="Proteomes" id="UP000472272"/>
    </source>
</evidence>
<dbReference type="Gene3D" id="1.20.5.340">
    <property type="match status" value="5"/>
</dbReference>
<dbReference type="GO" id="GO:0051015">
    <property type="term" value="F:actin filament binding"/>
    <property type="evidence" value="ECO:0007669"/>
    <property type="project" value="InterPro"/>
</dbReference>
<dbReference type="FunFam" id="3.40.850.10:FF:000024">
    <property type="entry name" value="Myosin heavy chain, isoform J"/>
    <property type="match status" value="1"/>
</dbReference>